<dbReference type="PANTHER" id="PTHR19879">
    <property type="entry name" value="TRANSCRIPTION INITIATION FACTOR TFIID"/>
    <property type="match status" value="1"/>
</dbReference>
<dbReference type="Pfam" id="PF16529">
    <property type="entry name" value="Ge1_WD40"/>
    <property type="match status" value="1"/>
</dbReference>
<dbReference type="Gene3D" id="2.130.10.10">
    <property type="entry name" value="YVTN repeat-like/Quinoprotein amine dehydrogenase"/>
    <property type="match status" value="3"/>
</dbReference>
<evidence type="ECO:0000256" key="1">
    <source>
        <dbReference type="ARBA" id="ARBA00022574"/>
    </source>
</evidence>
<dbReference type="InterPro" id="IPR019775">
    <property type="entry name" value="WD40_repeat_CS"/>
</dbReference>
<reference evidence="6" key="1">
    <citation type="submission" date="2020-04" db="EMBL/GenBank/DDBJ databases">
        <title>Draft genome resource of the tomato pathogen Pseudocercospora fuligena.</title>
        <authorList>
            <person name="Zaccaron A."/>
        </authorList>
    </citation>
    <scope>NUCLEOTIDE SEQUENCE</scope>
    <source>
        <strain evidence="6">PF001</strain>
    </source>
</reference>
<evidence type="ECO:0000256" key="2">
    <source>
        <dbReference type="ARBA" id="ARBA00022737"/>
    </source>
</evidence>
<dbReference type="SUPFAM" id="SSF52540">
    <property type="entry name" value="P-loop containing nucleoside triphosphate hydrolases"/>
    <property type="match status" value="1"/>
</dbReference>
<feature type="domain" description="NACHT" evidence="5">
    <location>
        <begin position="160"/>
        <end position="304"/>
    </location>
</feature>
<dbReference type="PROSITE" id="PS50837">
    <property type="entry name" value="NACHT"/>
    <property type="match status" value="1"/>
</dbReference>
<feature type="repeat" description="WD" evidence="3">
    <location>
        <begin position="782"/>
        <end position="823"/>
    </location>
</feature>
<dbReference type="PRINTS" id="PR00320">
    <property type="entry name" value="GPROTEINBRPT"/>
</dbReference>
<dbReference type="PROSITE" id="PS50294">
    <property type="entry name" value="WD_REPEATS_REGION"/>
    <property type="match status" value="4"/>
</dbReference>
<feature type="repeat" description="WD" evidence="3">
    <location>
        <begin position="1051"/>
        <end position="1092"/>
    </location>
</feature>
<evidence type="ECO:0000259" key="5">
    <source>
        <dbReference type="PROSITE" id="PS50837"/>
    </source>
</evidence>
<feature type="region of interest" description="Disordered" evidence="4">
    <location>
        <begin position="1138"/>
        <end position="1205"/>
    </location>
</feature>
<dbReference type="PROSITE" id="PS50082">
    <property type="entry name" value="WD_REPEATS_2"/>
    <property type="match status" value="5"/>
</dbReference>
<dbReference type="Pfam" id="PF00400">
    <property type="entry name" value="WD40"/>
    <property type="match status" value="2"/>
</dbReference>
<dbReference type="InterPro" id="IPR056884">
    <property type="entry name" value="NPHP3-like_N"/>
</dbReference>
<evidence type="ECO:0000256" key="4">
    <source>
        <dbReference type="SAM" id="MobiDB-lite"/>
    </source>
</evidence>
<feature type="compositionally biased region" description="Basic residues" evidence="4">
    <location>
        <begin position="1146"/>
        <end position="1156"/>
    </location>
</feature>
<dbReference type="PANTHER" id="PTHR19879:SF9">
    <property type="entry name" value="TRANSCRIPTION INITIATION FACTOR TFIID SUBUNIT 5"/>
    <property type="match status" value="1"/>
</dbReference>
<dbReference type="InterPro" id="IPR007111">
    <property type="entry name" value="NACHT_NTPase"/>
</dbReference>
<dbReference type="InterPro" id="IPR032401">
    <property type="entry name" value="EDC4_WD40"/>
</dbReference>
<dbReference type="SUPFAM" id="SSF50978">
    <property type="entry name" value="WD40 repeat-like"/>
    <property type="match status" value="2"/>
</dbReference>
<dbReference type="InterPro" id="IPR027417">
    <property type="entry name" value="P-loop_NTPase"/>
</dbReference>
<dbReference type="OrthoDB" id="674604at2759"/>
<dbReference type="EMBL" id="JABCIY010000070">
    <property type="protein sequence ID" value="KAF7193898.1"/>
    <property type="molecule type" value="Genomic_DNA"/>
</dbReference>
<dbReference type="InterPro" id="IPR001680">
    <property type="entry name" value="WD40_rpt"/>
</dbReference>
<sequence>MLDQTPAETTPGQSSGHGSAANGLSQAAATIHRLSSRPKSGPGASDAASPTERPVAHERQEFRGEDRVAENAGSCGAEGSLNKFNYQGNTVSGDGKAHFGNVYNYPTGSHGDALRLLEPVGEARWDSQHNEGRHRHCLAGTRLEVLAAVDSWAQDTNSSPIFWLSGIAGTGKSTLAMTLASRLQSRYLTSSFFFDRSSTGLGTARRMLPSLAHQLALQSPLIKERVLAALGDEPEIARLSTRRQLKDLIRGSCNAVPDSRIILVIDALDECKDVGEVTRFLQQVSKTEELSSPNLRILLTSRPDWRIESSFREISTCHELVLHETSRGLIDRDIQAYFENEMADIRRQRSLPAQWPSRDHILSLVRRSEGLFMFAAIVCNYVNGTTARSPVDRLRDVLQHTQGPQDATKALDRMYTLILLEAFRDDYQSHEQAAMRRDFREIIGSLVISFESLSLHALADLIKVDLEALRNTLIPLRAVIYVTKDDRQMVRIIHESFRDYLLDDKRCSDLELSVDAGDAHLELAMCSLTVMEEQLRVDTCGLRFRSRPQNWSVEDVNVNISPTLRYACRYWMRHVAKATKPCYATLEAFLRHNALMWMEALGLMQAVAESISALIDLEMSVDSDDSASSTLSTSIYDLRRFITAHQDGITEDPLQVYFCARYFTPSSSPLRFVTHSLSIGGLCAIVSTSTTWDDSHGLEDDMGATVRAVSFSPDGSLMAVAAGDTAAIWETSPFRQIHKLEGHDSDFGGLAFSPDGVLLACSAQENTINLWSTFVGELRCSLQGHQANVLSIAFNKQSSKLVASALDSSIRIWDVLTGTETLVICPSGDRSHFRPVFALHEDSLAAANSGNVVTMWSLRRNRVSRNLHGHAYGINDLIIAPDGSVLASASFDQTVRVWELDSGQCLYTFGPHLGSVTSLAFSADSTIIAACSRSKIPSSEQDCHHEIKLWSRNQGHCLQTFTALGSVMSLHFTEVGNLLLCKTYTHGVEVRNVGSGFFNNVVQILRKPYVLSISVAPNQLMVATGYSTGGLRVTEIAPARARSTAAASVAESGLDSKVSAMGLAPGGEFIATGYEDGSIRIWDMQSGHNVGSATGHNSPMKSLDFSADAGRLATITANDVLQVWERTTCTILNQHDLNSMNFPVRPRPKARHRSTASRKDQEPGSLASSATIPKLSYQRPTEPFAGRARIRSHNAPKAETSAQTRHLETADESGISSISSVKSNAASLCTGVDSRSVSEHEDLVERDSDLPQPTPVPGLSAVSVNDDQLAGVGAVTTADDDDYDREVRWTSQSTIECRGRDSSSIILDTSSNTCYVSPTKWKTTELRKPVALPQDLTYTSGWIKFRDRNLLWIPHAYRPAKKHEMKAWRGYKDSILIHSRSGKHTFVKMGDPNTWVIHTGGEEPRQGEK</sequence>
<dbReference type="Pfam" id="PF12894">
    <property type="entry name" value="ANAPC4_WD40"/>
    <property type="match status" value="1"/>
</dbReference>
<gene>
    <name evidence="6" type="ORF">HII31_04788</name>
</gene>
<evidence type="ECO:0000313" key="7">
    <source>
        <dbReference type="Proteomes" id="UP000660729"/>
    </source>
</evidence>
<comment type="caution">
    <text evidence="6">The sequence shown here is derived from an EMBL/GenBank/DDBJ whole genome shotgun (WGS) entry which is preliminary data.</text>
</comment>
<dbReference type="Proteomes" id="UP000660729">
    <property type="component" value="Unassembled WGS sequence"/>
</dbReference>
<dbReference type="Pfam" id="PF24883">
    <property type="entry name" value="NPHP3_N"/>
    <property type="match status" value="1"/>
</dbReference>
<dbReference type="PROSITE" id="PS00678">
    <property type="entry name" value="WD_REPEATS_1"/>
    <property type="match status" value="3"/>
</dbReference>
<accession>A0A8H6RN72</accession>
<feature type="repeat" description="WD" evidence="3">
    <location>
        <begin position="740"/>
        <end position="772"/>
    </location>
</feature>
<dbReference type="Gene3D" id="3.40.50.300">
    <property type="entry name" value="P-loop containing nucleotide triphosphate hydrolases"/>
    <property type="match status" value="1"/>
</dbReference>
<evidence type="ECO:0000256" key="3">
    <source>
        <dbReference type="PROSITE-ProRule" id="PRU00221"/>
    </source>
</evidence>
<protein>
    <submittedName>
        <fullName evidence="6">Vegetative incompatibility protein HET-E-1</fullName>
    </submittedName>
</protein>
<feature type="compositionally biased region" description="Basic and acidic residues" evidence="4">
    <location>
        <begin position="54"/>
        <end position="69"/>
    </location>
</feature>
<evidence type="ECO:0000313" key="6">
    <source>
        <dbReference type="EMBL" id="KAF7193898.1"/>
    </source>
</evidence>
<keyword evidence="1 3" id="KW-0853">WD repeat</keyword>
<feature type="repeat" description="WD" evidence="3">
    <location>
        <begin position="1093"/>
        <end position="1125"/>
    </location>
</feature>
<dbReference type="SMART" id="SM00320">
    <property type="entry name" value="WD40"/>
    <property type="match status" value="9"/>
</dbReference>
<feature type="compositionally biased region" description="Polar residues" evidence="4">
    <location>
        <begin position="1"/>
        <end position="28"/>
    </location>
</feature>
<keyword evidence="7" id="KW-1185">Reference proteome</keyword>
<organism evidence="6 7">
    <name type="scientific">Pseudocercospora fuligena</name>
    <dbReference type="NCBI Taxonomy" id="685502"/>
    <lineage>
        <taxon>Eukaryota</taxon>
        <taxon>Fungi</taxon>
        <taxon>Dikarya</taxon>
        <taxon>Ascomycota</taxon>
        <taxon>Pezizomycotina</taxon>
        <taxon>Dothideomycetes</taxon>
        <taxon>Dothideomycetidae</taxon>
        <taxon>Mycosphaerellales</taxon>
        <taxon>Mycosphaerellaceae</taxon>
        <taxon>Pseudocercospora</taxon>
    </lineage>
</organism>
<feature type="region of interest" description="Disordered" evidence="4">
    <location>
        <begin position="1"/>
        <end position="80"/>
    </location>
</feature>
<keyword evidence="2" id="KW-0677">Repeat</keyword>
<name>A0A8H6RN72_9PEZI</name>
<feature type="repeat" description="WD" evidence="3">
    <location>
        <begin position="867"/>
        <end position="908"/>
    </location>
</feature>
<dbReference type="InterPro" id="IPR015943">
    <property type="entry name" value="WD40/YVTN_repeat-like_dom_sf"/>
</dbReference>
<proteinExistence type="predicted"/>
<dbReference type="InterPro" id="IPR020472">
    <property type="entry name" value="WD40_PAC1"/>
</dbReference>
<dbReference type="InterPro" id="IPR024977">
    <property type="entry name" value="Apc4-like_WD40_dom"/>
</dbReference>
<dbReference type="InterPro" id="IPR036322">
    <property type="entry name" value="WD40_repeat_dom_sf"/>
</dbReference>
<dbReference type="CDD" id="cd00200">
    <property type="entry name" value="WD40"/>
    <property type="match status" value="1"/>
</dbReference>